<sequence length="124" mass="13916">MPTDLTSYLVEVRHIDAVLRSSDPNYTKSKPVSGTYFPSTLPFSAITSTPIGEPMDLSSATTIPKTTWTAVDAATHRIPQTEAEKCAKRSYCFENKLCSWYYDPGHRARVCAEARWNKDKPRNA</sequence>
<reference evidence="1 2" key="1">
    <citation type="submission" date="2018-08" db="EMBL/GenBank/DDBJ databases">
        <authorList>
            <person name="Muller C M."/>
        </authorList>
    </citation>
    <scope>NUCLEOTIDE SEQUENCE [LARGE SCALE GENOMIC DNA]</scope>
</reference>
<gene>
    <name evidence="1" type="ORF">BGT96224V316_LOCUS720</name>
</gene>
<proteinExistence type="predicted"/>
<organism evidence="1 2">
    <name type="scientific">Blumeria graminis f. sp. tritici</name>
    <dbReference type="NCBI Taxonomy" id="62690"/>
    <lineage>
        <taxon>Eukaryota</taxon>
        <taxon>Fungi</taxon>
        <taxon>Dikarya</taxon>
        <taxon>Ascomycota</taxon>
        <taxon>Pezizomycotina</taxon>
        <taxon>Leotiomycetes</taxon>
        <taxon>Erysiphales</taxon>
        <taxon>Erysiphaceae</taxon>
        <taxon>Blumeria</taxon>
    </lineage>
</organism>
<dbReference type="AlphaFoldDB" id="A0A9X9PQN5"/>
<dbReference type="Proteomes" id="UP000324639">
    <property type="component" value="Chromosome Bgt_-02"/>
</dbReference>
<name>A0A9X9PQN5_BLUGR</name>
<evidence type="ECO:0000313" key="2">
    <source>
        <dbReference type="Proteomes" id="UP000324639"/>
    </source>
</evidence>
<evidence type="ECO:0000313" key="1">
    <source>
        <dbReference type="EMBL" id="VCU39461.1"/>
    </source>
</evidence>
<accession>A0A9X9PQN5</accession>
<dbReference type="EMBL" id="LR026985">
    <property type="protein sequence ID" value="VCU39461.1"/>
    <property type="molecule type" value="Genomic_DNA"/>
</dbReference>
<keyword evidence="2" id="KW-1185">Reference proteome</keyword>
<protein>
    <submittedName>
        <fullName evidence="1">Bgt-20629-2</fullName>
    </submittedName>
</protein>
<feature type="non-terminal residue" evidence="1">
    <location>
        <position position="124"/>
    </location>
</feature>